<dbReference type="InterPro" id="IPR054734">
    <property type="entry name" value="PqqF-like_C_4"/>
</dbReference>
<keyword evidence="7" id="KW-0479">Metal-binding</keyword>
<proteinExistence type="inferred from homology"/>
<evidence type="ECO:0000256" key="2">
    <source>
        <dbReference type="ARBA" id="ARBA00002184"/>
    </source>
</evidence>
<dbReference type="SUPFAM" id="SSF63411">
    <property type="entry name" value="LuxS/MPP-like metallohydrolase"/>
    <property type="match status" value="4"/>
</dbReference>
<comment type="similarity">
    <text evidence="3 14">Belongs to the peptidase M16 family.</text>
</comment>
<organism evidence="19 20">
    <name type="scientific">Catenovulum adriaticum</name>
    <dbReference type="NCBI Taxonomy" id="2984846"/>
    <lineage>
        <taxon>Bacteria</taxon>
        <taxon>Pseudomonadati</taxon>
        <taxon>Pseudomonadota</taxon>
        <taxon>Gammaproteobacteria</taxon>
        <taxon>Alteromonadales</taxon>
        <taxon>Alteromonadaceae</taxon>
        <taxon>Catenovulum</taxon>
    </lineage>
</organism>
<dbReference type="InterPro" id="IPR050626">
    <property type="entry name" value="Peptidase_M16"/>
</dbReference>
<evidence type="ECO:0000256" key="1">
    <source>
        <dbReference type="ARBA" id="ARBA00001947"/>
    </source>
</evidence>
<evidence type="ECO:0000256" key="14">
    <source>
        <dbReference type="RuleBase" id="RU004447"/>
    </source>
</evidence>
<dbReference type="RefSeq" id="WP_268075438.1">
    <property type="nucleotide sequence ID" value="NZ_CP109965.1"/>
</dbReference>
<keyword evidence="8" id="KW-0378">Hydrolase</keyword>
<dbReference type="InterPro" id="IPR011249">
    <property type="entry name" value="Metalloenz_LuxS/M16"/>
</dbReference>
<keyword evidence="6" id="KW-0645">Protease</keyword>
<dbReference type="Pfam" id="PF00675">
    <property type="entry name" value="Peptidase_M16"/>
    <property type="match status" value="1"/>
</dbReference>
<name>A0ABY7AN44_9ALTE</name>
<feature type="domain" description="Peptidase M16 C-terminal" evidence="16">
    <location>
        <begin position="185"/>
        <end position="357"/>
    </location>
</feature>
<evidence type="ECO:0000256" key="6">
    <source>
        <dbReference type="ARBA" id="ARBA00022670"/>
    </source>
</evidence>
<dbReference type="PANTHER" id="PTHR43690:SF18">
    <property type="entry name" value="INSULIN-DEGRADING ENZYME-RELATED"/>
    <property type="match status" value="1"/>
</dbReference>
<dbReference type="InterPro" id="IPR011765">
    <property type="entry name" value="Pept_M16_N"/>
</dbReference>
<sequence length="930" mass="105896">MIKTVNKNLANYKSGKLENGLQILTVQSQQQKAGVAMAVNAGNYQDPDEHLGLAHFLEHMLFLGTQTTPDPEKGFKNFVEKRGGRCNAWTSLEYTNFFYDIPAQFLADSLAQFSQLFSCPLFSEYWIAKEVQSIDHEFHLKLKDDIRRLHEVHKETSNPKHPFSRFNTGNKQTLNADAKTLQSALFDLFEQNYHASNMCLVIVGPQSCDELLTLAQTHFSQIKANKSARKTLPQALYLPEQLGVKFQVTTLKASNRIIFSFPLPSEQQNYLAKSLTYLSCLFGHEGEGSLLSGLKKLELATSLTAGGGLDTGTTQDFNLSIQLTQYGFNHAETVCETLFAYINFLKEQPYCDYIYQEKKQLSELAFAYQDAEKPIDLASQLALKMHHYSLDNIMVADYLMSGVDPEWLNQAYSALTPDNLRLTLLSSNTLTNIQTTPRISTWYQVPYTVEPLSQSSMEQWKNAQATNLFKLPKPNPYLPSTLPLKNSGYSDPKPHKILTEKGVDIWFKQETRFQAPHGHIYISLDLPNSQGNCKKIAMTRLFIELFMDDVAQENYPAQAAGIHYQISPHQAGMRIHISGYAEKQAVFTKNLLSQFRLRRFTQKQFEHIKQVTLSSWFNSGHIKPANKIFNQLTYMMQNNQFSHPDLAESIQDLDFAQFAEFSVHLFERVNLEAYLVGYWDMTQALPLAQTIKDSLLARAQPCSEVNRRVYQIPNQATRYHMHTPHQGSCVVHYYQADDIDEKSIATYMLLTELLSPISFQVLRSEKQLGYLVGCAYFPINRCPGLVIYVQSSQFSSTAIAAEIRQMLNDLPEYLSQLEDQDWQSIKQALIYNLTDRQSNLHASAQSDWMSIGLKDHQFRRQNLICEAIQQTSLEDIKTLIQSVFVKTQTQPPRGLVLTAAPQTDCSDIQAMSSTDIIRDFQQQANTLKLN</sequence>
<dbReference type="InterPro" id="IPR001431">
    <property type="entry name" value="Pept_M16_Zn_BS"/>
</dbReference>
<evidence type="ECO:0000256" key="5">
    <source>
        <dbReference type="ARBA" id="ARBA00017565"/>
    </source>
</evidence>
<feature type="domain" description="Coenzyme PQQ synthesis protein F-like C-terminal lobe" evidence="18">
    <location>
        <begin position="749"/>
        <end position="848"/>
    </location>
</feature>
<protein>
    <recommendedName>
        <fullName evidence="5">Protease 3</fullName>
        <ecNumber evidence="4">3.4.24.55</ecNumber>
    </recommendedName>
    <alternativeName>
        <fullName evidence="13">Pitrilysin</fullName>
    </alternativeName>
    <alternativeName>
        <fullName evidence="12">Protease III</fullName>
    </alternativeName>
    <alternativeName>
        <fullName evidence="11">Protease pi</fullName>
    </alternativeName>
</protein>
<evidence type="ECO:0000256" key="8">
    <source>
        <dbReference type="ARBA" id="ARBA00022801"/>
    </source>
</evidence>
<dbReference type="Pfam" id="PF16187">
    <property type="entry name" value="Peptidase_M16_M"/>
    <property type="match status" value="1"/>
</dbReference>
<dbReference type="Pfam" id="PF05193">
    <property type="entry name" value="Peptidase_M16_C"/>
    <property type="match status" value="1"/>
</dbReference>
<reference evidence="19" key="1">
    <citation type="submission" date="2022-10" db="EMBL/GenBank/DDBJ databases">
        <title>Catenovulum adriacola sp. nov. isolated in the Harbour of Susak.</title>
        <authorList>
            <person name="Schoch T."/>
            <person name="Reich S.J."/>
            <person name="Stoeferle S."/>
            <person name="Flaiz M."/>
            <person name="Kazda M."/>
            <person name="Riedel C.U."/>
            <person name="Duerre P."/>
        </authorList>
    </citation>
    <scope>NUCLEOTIDE SEQUENCE</scope>
    <source>
        <strain evidence="19">TS8</strain>
    </source>
</reference>
<dbReference type="Pfam" id="PF22456">
    <property type="entry name" value="PqqF-like_C_4"/>
    <property type="match status" value="1"/>
</dbReference>
<accession>A0ABY7AN44</accession>
<dbReference type="Gene3D" id="3.30.830.10">
    <property type="entry name" value="Metalloenzyme, LuxS/M16 peptidase-like"/>
    <property type="match status" value="4"/>
</dbReference>
<evidence type="ECO:0000259" key="15">
    <source>
        <dbReference type="Pfam" id="PF00675"/>
    </source>
</evidence>
<evidence type="ECO:0000259" key="18">
    <source>
        <dbReference type="Pfam" id="PF22456"/>
    </source>
</evidence>
<feature type="domain" description="Peptidase M16 N-terminal" evidence="15">
    <location>
        <begin position="24"/>
        <end position="159"/>
    </location>
</feature>
<feature type="domain" description="Peptidase M16 middle/third" evidence="17">
    <location>
        <begin position="366"/>
        <end position="648"/>
    </location>
</feature>
<evidence type="ECO:0000256" key="7">
    <source>
        <dbReference type="ARBA" id="ARBA00022723"/>
    </source>
</evidence>
<dbReference type="PANTHER" id="PTHR43690">
    <property type="entry name" value="NARDILYSIN"/>
    <property type="match status" value="1"/>
</dbReference>
<evidence type="ECO:0000256" key="11">
    <source>
        <dbReference type="ARBA" id="ARBA00029597"/>
    </source>
</evidence>
<gene>
    <name evidence="19" type="ORF">OLW01_04070</name>
</gene>
<evidence type="ECO:0000256" key="9">
    <source>
        <dbReference type="ARBA" id="ARBA00022833"/>
    </source>
</evidence>
<comment type="cofactor">
    <cofactor evidence="1">
        <name>Zn(2+)</name>
        <dbReference type="ChEBI" id="CHEBI:29105"/>
    </cofactor>
</comment>
<evidence type="ECO:0000259" key="17">
    <source>
        <dbReference type="Pfam" id="PF16187"/>
    </source>
</evidence>
<dbReference type="InterPro" id="IPR007863">
    <property type="entry name" value="Peptidase_M16_C"/>
</dbReference>
<evidence type="ECO:0000256" key="3">
    <source>
        <dbReference type="ARBA" id="ARBA00007261"/>
    </source>
</evidence>
<evidence type="ECO:0000256" key="10">
    <source>
        <dbReference type="ARBA" id="ARBA00023049"/>
    </source>
</evidence>
<keyword evidence="10" id="KW-0482">Metalloprotease</keyword>
<dbReference type="EMBL" id="CP109965">
    <property type="protein sequence ID" value="WAJ70987.1"/>
    <property type="molecule type" value="Genomic_DNA"/>
</dbReference>
<evidence type="ECO:0000256" key="12">
    <source>
        <dbReference type="ARBA" id="ARBA00031184"/>
    </source>
</evidence>
<keyword evidence="20" id="KW-1185">Reference proteome</keyword>
<comment type="function">
    <text evidence="2">Endopeptidase that degrades small peptides of less than 7 kDa, such as glucagon and insulin.</text>
</comment>
<evidence type="ECO:0000313" key="19">
    <source>
        <dbReference type="EMBL" id="WAJ70987.1"/>
    </source>
</evidence>
<evidence type="ECO:0000259" key="16">
    <source>
        <dbReference type="Pfam" id="PF05193"/>
    </source>
</evidence>
<evidence type="ECO:0000313" key="20">
    <source>
        <dbReference type="Proteomes" id="UP001163726"/>
    </source>
</evidence>
<evidence type="ECO:0000256" key="13">
    <source>
        <dbReference type="ARBA" id="ARBA00033450"/>
    </source>
</evidence>
<dbReference type="PROSITE" id="PS00143">
    <property type="entry name" value="INSULINASE"/>
    <property type="match status" value="1"/>
</dbReference>
<dbReference type="EC" id="3.4.24.55" evidence="4"/>
<dbReference type="InterPro" id="IPR032632">
    <property type="entry name" value="Peptidase_M16_M"/>
</dbReference>
<dbReference type="Proteomes" id="UP001163726">
    <property type="component" value="Chromosome"/>
</dbReference>
<keyword evidence="9" id="KW-0862">Zinc</keyword>
<evidence type="ECO:0000256" key="4">
    <source>
        <dbReference type="ARBA" id="ARBA00012449"/>
    </source>
</evidence>